<protein>
    <submittedName>
        <fullName evidence="2">Uncharacterized protein</fullName>
    </submittedName>
</protein>
<dbReference type="EMBL" id="CAMPGE010029875">
    <property type="protein sequence ID" value="CAI2387359.1"/>
    <property type="molecule type" value="Genomic_DNA"/>
</dbReference>
<dbReference type="AlphaFoldDB" id="A0AAD1YA68"/>
<comment type="caution">
    <text evidence="2">The sequence shown here is derived from an EMBL/GenBank/DDBJ whole genome shotgun (WGS) entry which is preliminary data.</text>
</comment>
<gene>
    <name evidence="2" type="ORF">ECRASSUSDP1_LOCUS28989</name>
</gene>
<feature type="coiled-coil region" evidence="1">
    <location>
        <begin position="378"/>
        <end position="450"/>
    </location>
</feature>
<sequence length="475" mass="56370">MEGSIVLRILEGRTVLEKERCKRTVLKEWKRCLVQEGVRKKQTEVEEKRRLREFRRVLEALRLRKKLKIEFKNFTEKRELNLKEEILNEFKKVRKESKFLKYVFLKNSTKMDRFKQSIAFETWRNSTLATKRQQNNLKKLACMKLAKITPDLNSAFQTLKVTTHCLSLQPKRLLNLLRKHQRHRLLPSFSKWKQVAEFHKIEKIQSEAGPKAIALRNSRIEQASLNSLLKAETRTYALPLIRDGLKKKAFFALKTYAAKVRLLNSQFSCPKVVTVKEAFAHWKLLSKKKINTTRSHLEDRIANASHKTVCCKLQIQDSHSEADSIARNNALLTSKIQKLQKFYMKKRLKASKSLLHEFLRKWKLFTYEETTRVNMYMIDQLKMRIQEQKDKNELLQQQRSDLDLRVPDSSALESKVASLIRQIKIDKIKVEEKEQDLEILKMENLRYKEEILLRCESEETFSFKSGEEFTDTFEF</sequence>
<evidence type="ECO:0000313" key="3">
    <source>
        <dbReference type="Proteomes" id="UP001295684"/>
    </source>
</evidence>
<proteinExistence type="predicted"/>
<keyword evidence="3" id="KW-1185">Reference proteome</keyword>
<accession>A0AAD1YA68</accession>
<keyword evidence="1" id="KW-0175">Coiled coil</keyword>
<evidence type="ECO:0000256" key="1">
    <source>
        <dbReference type="SAM" id="Coils"/>
    </source>
</evidence>
<dbReference type="Proteomes" id="UP001295684">
    <property type="component" value="Unassembled WGS sequence"/>
</dbReference>
<organism evidence="2 3">
    <name type="scientific">Euplotes crassus</name>
    <dbReference type="NCBI Taxonomy" id="5936"/>
    <lineage>
        <taxon>Eukaryota</taxon>
        <taxon>Sar</taxon>
        <taxon>Alveolata</taxon>
        <taxon>Ciliophora</taxon>
        <taxon>Intramacronucleata</taxon>
        <taxon>Spirotrichea</taxon>
        <taxon>Hypotrichia</taxon>
        <taxon>Euplotida</taxon>
        <taxon>Euplotidae</taxon>
        <taxon>Moneuplotes</taxon>
    </lineage>
</organism>
<name>A0AAD1YA68_EUPCR</name>
<reference evidence="2" key="1">
    <citation type="submission" date="2023-07" db="EMBL/GenBank/DDBJ databases">
        <authorList>
            <consortium name="AG Swart"/>
            <person name="Singh M."/>
            <person name="Singh A."/>
            <person name="Seah K."/>
            <person name="Emmerich C."/>
        </authorList>
    </citation>
    <scope>NUCLEOTIDE SEQUENCE</scope>
    <source>
        <strain evidence="2">DP1</strain>
    </source>
</reference>
<evidence type="ECO:0000313" key="2">
    <source>
        <dbReference type="EMBL" id="CAI2387359.1"/>
    </source>
</evidence>